<name>A0A8K1CKJ3_PYTOL</name>
<evidence type="ECO:0000256" key="6">
    <source>
        <dbReference type="ARBA" id="ARBA00022692"/>
    </source>
</evidence>
<sequence length="221" mass="24516">MADTTMLVVKVLASISALYMCLSPSTSLYRIHKQQTTGLMSVLPLMALLFFSHLWLLYGYVTDDMFPIVTTYVIGDLTSLGFIAIYYRWSTQRRYVLKVFVFVLTLCGLFAVYAVLGMKRLTGQRQKDVKLLMGFAANASSILLYASSLATVMLVLRTKSSASIPFAMVIVGLVNNVQWVLDGVNTGGSLRVRTILSASPRARCSSFSTLCFVISRLWKTS</sequence>
<gene>
    <name evidence="11" type="ORF">Poli38472_014175</name>
</gene>
<evidence type="ECO:0000256" key="4">
    <source>
        <dbReference type="ARBA" id="ARBA00022475"/>
    </source>
</evidence>
<evidence type="ECO:0000256" key="8">
    <source>
        <dbReference type="ARBA" id="ARBA00022989"/>
    </source>
</evidence>
<evidence type="ECO:0000256" key="7">
    <source>
        <dbReference type="ARBA" id="ARBA00022737"/>
    </source>
</evidence>
<dbReference type="InterPro" id="IPR047664">
    <property type="entry name" value="SWEET"/>
</dbReference>
<dbReference type="OrthoDB" id="409725at2759"/>
<evidence type="ECO:0000256" key="9">
    <source>
        <dbReference type="ARBA" id="ARBA00023136"/>
    </source>
</evidence>
<dbReference type="Proteomes" id="UP000794436">
    <property type="component" value="Unassembled WGS sequence"/>
</dbReference>
<dbReference type="PANTHER" id="PTHR10791:SF30">
    <property type="entry name" value="SUGAR TRANSPORTER SWEET1"/>
    <property type="match status" value="1"/>
</dbReference>
<dbReference type="EMBL" id="SPLM01000041">
    <property type="protein sequence ID" value="TMW64058.1"/>
    <property type="molecule type" value="Genomic_DNA"/>
</dbReference>
<reference evidence="11" key="1">
    <citation type="submission" date="2019-03" db="EMBL/GenBank/DDBJ databases">
        <title>Long read genome sequence of the mycoparasitic Pythium oligandrum ATCC 38472 isolated from sugarbeet rhizosphere.</title>
        <authorList>
            <person name="Gaulin E."/>
        </authorList>
    </citation>
    <scope>NUCLEOTIDE SEQUENCE</scope>
    <source>
        <strain evidence="11">ATCC 38472_TT</strain>
    </source>
</reference>
<dbReference type="InterPro" id="IPR004316">
    <property type="entry name" value="SWEET_rpt"/>
</dbReference>
<evidence type="ECO:0000313" key="11">
    <source>
        <dbReference type="EMBL" id="TMW64058.1"/>
    </source>
</evidence>
<proteinExistence type="inferred from homology"/>
<evidence type="ECO:0000256" key="3">
    <source>
        <dbReference type="ARBA" id="ARBA00022448"/>
    </source>
</evidence>
<keyword evidence="3" id="KW-0813">Transport</keyword>
<keyword evidence="6 10" id="KW-0812">Transmembrane</keyword>
<keyword evidence="7" id="KW-0677">Repeat</keyword>
<organism evidence="11 12">
    <name type="scientific">Pythium oligandrum</name>
    <name type="common">Mycoparasitic fungus</name>
    <dbReference type="NCBI Taxonomy" id="41045"/>
    <lineage>
        <taxon>Eukaryota</taxon>
        <taxon>Sar</taxon>
        <taxon>Stramenopiles</taxon>
        <taxon>Oomycota</taxon>
        <taxon>Peronosporomycetes</taxon>
        <taxon>Pythiales</taxon>
        <taxon>Pythiaceae</taxon>
        <taxon>Pythium</taxon>
    </lineage>
</organism>
<dbReference type="FunFam" id="1.20.1280.290:FF:000007">
    <property type="entry name" value="Bidirectional sugar transporter SWEET7"/>
    <property type="match status" value="1"/>
</dbReference>
<feature type="transmembrane region" description="Helical" evidence="10">
    <location>
        <begin position="99"/>
        <end position="116"/>
    </location>
</feature>
<dbReference type="GO" id="GO:0005886">
    <property type="term" value="C:plasma membrane"/>
    <property type="evidence" value="ECO:0007669"/>
    <property type="project" value="UniProtKB-SubCell"/>
</dbReference>
<feature type="transmembrane region" description="Helical" evidence="10">
    <location>
        <begin position="163"/>
        <end position="181"/>
    </location>
</feature>
<feature type="transmembrane region" description="Helical" evidence="10">
    <location>
        <begin position="66"/>
        <end position="87"/>
    </location>
</feature>
<keyword evidence="9 10" id="KW-0472">Membrane</keyword>
<dbReference type="GO" id="GO:0051119">
    <property type="term" value="F:sugar transmembrane transporter activity"/>
    <property type="evidence" value="ECO:0007669"/>
    <property type="project" value="InterPro"/>
</dbReference>
<feature type="transmembrane region" description="Helical" evidence="10">
    <location>
        <begin position="136"/>
        <end position="156"/>
    </location>
</feature>
<evidence type="ECO:0000256" key="10">
    <source>
        <dbReference type="SAM" id="Phobius"/>
    </source>
</evidence>
<dbReference type="PANTHER" id="PTHR10791">
    <property type="entry name" value="RAG1-ACTIVATING PROTEIN 1"/>
    <property type="match status" value="1"/>
</dbReference>
<evidence type="ECO:0000256" key="1">
    <source>
        <dbReference type="ARBA" id="ARBA00004651"/>
    </source>
</evidence>
<comment type="similarity">
    <text evidence="2">Belongs to the SWEET sugar transporter family.</text>
</comment>
<keyword evidence="8 10" id="KW-1133">Transmembrane helix</keyword>
<comment type="subcellular location">
    <subcellularLocation>
        <location evidence="1">Cell membrane</location>
        <topology evidence="1">Multi-pass membrane protein</topology>
    </subcellularLocation>
</comment>
<protein>
    <recommendedName>
        <fullName evidence="13">MtN3-like protein</fullName>
    </recommendedName>
</protein>
<evidence type="ECO:0000256" key="5">
    <source>
        <dbReference type="ARBA" id="ARBA00022597"/>
    </source>
</evidence>
<dbReference type="Gene3D" id="1.20.1280.290">
    <property type="match status" value="2"/>
</dbReference>
<feature type="transmembrane region" description="Helical" evidence="10">
    <location>
        <begin position="41"/>
        <end position="60"/>
    </location>
</feature>
<dbReference type="AlphaFoldDB" id="A0A8K1CKJ3"/>
<evidence type="ECO:0008006" key="13">
    <source>
        <dbReference type="Google" id="ProtNLM"/>
    </source>
</evidence>
<evidence type="ECO:0000313" key="12">
    <source>
        <dbReference type="Proteomes" id="UP000794436"/>
    </source>
</evidence>
<keyword evidence="4" id="KW-1003">Cell membrane</keyword>
<comment type="caution">
    <text evidence="11">The sequence shown here is derived from an EMBL/GenBank/DDBJ whole genome shotgun (WGS) entry which is preliminary data.</text>
</comment>
<evidence type="ECO:0000256" key="2">
    <source>
        <dbReference type="ARBA" id="ARBA00007809"/>
    </source>
</evidence>
<keyword evidence="12" id="KW-1185">Reference proteome</keyword>
<keyword evidence="5" id="KW-0762">Sugar transport</keyword>
<accession>A0A8K1CKJ3</accession>
<dbReference type="Pfam" id="PF03083">
    <property type="entry name" value="MtN3_slv"/>
    <property type="match status" value="2"/>
</dbReference>